<dbReference type="Pfam" id="PF19054">
    <property type="entry name" value="DUF5753"/>
    <property type="match status" value="1"/>
</dbReference>
<keyword evidence="3" id="KW-1185">Reference proteome</keyword>
<accession>A0ABN2NV40</accession>
<dbReference type="InterPro" id="IPR001387">
    <property type="entry name" value="Cro/C1-type_HTH"/>
</dbReference>
<dbReference type="PROSITE" id="PS50943">
    <property type="entry name" value="HTH_CROC1"/>
    <property type="match status" value="1"/>
</dbReference>
<dbReference type="EMBL" id="BAAAMJ010000010">
    <property type="protein sequence ID" value="GAA1903267.1"/>
    <property type="molecule type" value="Genomic_DNA"/>
</dbReference>
<evidence type="ECO:0000313" key="2">
    <source>
        <dbReference type="EMBL" id="GAA1903267.1"/>
    </source>
</evidence>
<dbReference type="CDD" id="cd00093">
    <property type="entry name" value="HTH_XRE"/>
    <property type="match status" value="1"/>
</dbReference>
<dbReference type="RefSeq" id="WP_344259410.1">
    <property type="nucleotide sequence ID" value="NZ_BAAAMJ010000010.1"/>
</dbReference>
<proteinExistence type="predicted"/>
<dbReference type="InterPro" id="IPR010982">
    <property type="entry name" value="Lambda_DNA-bd_dom_sf"/>
</dbReference>
<reference evidence="2 3" key="1">
    <citation type="journal article" date="2019" name="Int. J. Syst. Evol. Microbiol.">
        <title>The Global Catalogue of Microorganisms (GCM) 10K type strain sequencing project: providing services to taxonomists for standard genome sequencing and annotation.</title>
        <authorList>
            <consortium name="The Broad Institute Genomics Platform"/>
            <consortium name="The Broad Institute Genome Sequencing Center for Infectious Disease"/>
            <person name="Wu L."/>
            <person name="Ma J."/>
        </authorList>
    </citation>
    <scope>NUCLEOTIDE SEQUENCE [LARGE SCALE GENOMIC DNA]</scope>
    <source>
        <strain evidence="2 3">JCM 13581</strain>
    </source>
</reference>
<feature type="domain" description="HTH cro/C1-type" evidence="1">
    <location>
        <begin position="26"/>
        <end position="79"/>
    </location>
</feature>
<dbReference type="InterPro" id="IPR043917">
    <property type="entry name" value="DUF5753"/>
</dbReference>
<protein>
    <submittedName>
        <fullName evidence="2">Helix-turn-helix transcriptional regulator</fullName>
    </submittedName>
</protein>
<name>A0ABN2NV40_9ACTN</name>
<dbReference type="Gene3D" id="1.10.260.40">
    <property type="entry name" value="lambda repressor-like DNA-binding domains"/>
    <property type="match status" value="1"/>
</dbReference>
<organism evidence="2 3">
    <name type="scientific">Streptomyces sodiiphilus</name>
    <dbReference type="NCBI Taxonomy" id="226217"/>
    <lineage>
        <taxon>Bacteria</taxon>
        <taxon>Bacillati</taxon>
        <taxon>Actinomycetota</taxon>
        <taxon>Actinomycetes</taxon>
        <taxon>Kitasatosporales</taxon>
        <taxon>Streptomycetaceae</taxon>
        <taxon>Streptomyces</taxon>
    </lineage>
</organism>
<evidence type="ECO:0000259" key="1">
    <source>
        <dbReference type="PROSITE" id="PS50943"/>
    </source>
</evidence>
<sequence length="278" mass="31110">MASSGRPELPEGGDSGSFLRSFGRQVKIFRERAGLTQVELGREVGYGEDQIGAVEQGKRIPKPEFVDRVDHVLNAGGVLMAMKGEIARVRYPAFFRGAARAEAEAAELHVYASHVVPGLLQTEDYSRAILAMRRPVLDEETIEQRVSARLARQEIFSRHPAPLMSFVIEEVMLYRRFGGARVMRGQLEQLLLFGQKRHVEIQVMPTHREDNAGVDGPFTLLIPESGEQIAYMEGQGRSILVTERQEVRAIASRYGIIRAQALTPRESLIFIEKLLGEL</sequence>
<dbReference type="Proteomes" id="UP001501303">
    <property type="component" value="Unassembled WGS sequence"/>
</dbReference>
<gene>
    <name evidence="2" type="ORF">GCM10009716_11530</name>
</gene>
<dbReference type="SMART" id="SM00530">
    <property type="entry name" value="HTH_XRE"/>
    <property type="match status" value="1"/>
</dbReference>
<comment type="caution">
    <text evidence="2">The sequence shown here is derived from an EMBL/GenBank/DDBJ whole genome shotgun (WGS) entry which is preliminary data.</text>
</comment>
<dbReference type="Pfam" id="PF13560">
    <property type="entry name" value="HTH_31"/>
    <property type="match status" value="1"/>
</dbReference>
<evidence type="ECO:0000313" key="3">
    <source>
        <dbReference type="Proteomes" id="UP001501303"/>
    </source>
</evidence>
<dbReference type="SUPFAM" id="SSF47413">
    <property type="entry name" value="lambda repressor-like DNA-binding domains"/>
    <property type="match status" value="1"/>
</dbReference>